<dbReference type="SUPFAM" id="SSF50998">
    <property type="entry name" value="Quinoprotein alcohol dehydrogenase-like"/>
    <property type="match status" value="1"/>
</dbReference>
<keyword evidence="4" id="KW-1185">Reference proteome</keyword>
<keyword evidence="1" id="KW-0732">Signal</keyword>
<evidence type="ECO:0000313" key="4">
    <source>
        <dbReference type="Proteomes" id="UP000011135"/>
    </source>
</evidence>
<dbReference type="SUPFAM" id="SSF101898">
    <property type="entry name" value="NHL repeat"/>
    <property type="match status" value="1"/>
</dbReference>
<dbReference type="InterPro" id="IPR052918">
    <property type="entry name" value="Motility_Chemotaxis_Reg"/>
</dbReference>
<dbReference type="InterPro" id="IPR010620">
    <property type="entry name" value="SBBP_repeat"/>
</dbReference>
<evidence type="ECO:0000256" key="1">
    <source>
        <dbReference type="SAM" id="SignalP"/>
    </source>
</evidence>
<evidence type="ECO:0000313" key="3">
    <source>
        <dbReference type="EMBL" id="ELR71970.1"/>
    </source>
</evidence>
<evidence type="ECO:0000259" key="2">
    <source>
        <dbReference type="PROSITE" id="PS50268"/>
    </source>
</evidence>
<feature type="signal peptide" evidence="1">
    <location>
        <begin position="1"/>
        <end position="23"/>
    </location>
</feature>
<organism evidence="3 4">
    <name type="scientific">Fulvivirga imtechensis AK7</name>
    <dbReference type="NCBI Taxonomy" id="1237149"/>
    <lineage>
        <taxon>Bacteria</taxon>
        <taxon>Pseudomonadati</taxon>
        <taxon>Bacteroidota</taxon>
        <taxon>Cytophagia</taxon>
        <taxon>Cytophagales</taxon>
        <taxon>Fulvivirgaceae</taxon>
        <taxon>Fulvivirga</taxon>
    </lineage>
</organism>
<dbReference type="Pfam" id="PF18962">
    <property type="entry name" value="Por_Secre_tail"/>
    <property type="match status" value="1"/>
</dbReference>
<dbReference type="RefSeq" id="WP_009579412.1">
    <property type="nucleotide sequence ID" value="NZ_AMZN01000029.1"/>
</dbReference>
<dbReference type="EMBL" id="AMZN01000029">
    <property type="protein sequence ID" value="ELR71970.1"/>
    <property type="molecule type" value="Genomic_DNA"/>
</dbReference>
<dbReference type="InterPro" id="IPR011047">
    <property type="entry name" value="Quinoprotein_ADH-like_sf"/>
</dbReference>
<dbReference type="Gene3D" id="2.60.40.60">
    <property type="entry name" value="Cadherins"/>
    <property type="match status" value="1"/>
</dbReference>
<dbReference type="CDD" id="cd11304">
    <property type="entry name" value="Cadherin_repeat"/>
    <property type="match status" value="1"/>
</dbReference>
<dbReference type="GO" id="GO:0007156">
    <property type="term" value="P:homophilic cell adhesion via plasma membrane adhesion molecules"/>
    <property type="evidence" value="ECO:0007669"/>
    <property type="project" value="InterPro"/>
</dbReference>
<dbReference type="PATRIC" id="fig|1237149.3.peg.1921"/>
<accession>L8JSZ3</accession>
<protein>
    <recommendedName>
        <fullName evidence="2">Cadherin domain-containing protein</fullName>
    </recommendedName>
</protein>
<name>L8JSZ3_9BACT</name>
<dbReference type="PROSITE" id="PS50268">
    <property type="entry name" value="CADHERIN_2"/>
    <property type="match status" value="1"/>
</dbReference>
<dbReference type="InterPro" id="IPR026444">
    <property type="entry name" value="Secre_tail"/>
</dbReference>
<proteinExistence type="predicted"/>
<feature type="chain" id="PRO_5003994191" description="Cadherin domain-containing protein" evidence="1">
    <location>
        <begin position="24"/>
        <end position="773"/>
    </location>
</feature>
<dbReference type="eggNOG" id="COG4932">
    <property type="taxonomic scope" value="Bacteria"/>
</dbReference>
<dbReference type="NCBIfam" id="TIGR04183">
    <property type="entry name" value="Por_Secre_tail"/>
    <property type="match status" value="1"/>
</dbReference>
<dbReference type="Pfam" id="PF06739">
    <property type="entry name" value="SBBP"/>
    <property type="match status" value="2"/>
</dbReference>
<dbReference type="Proteomes" id="UP000011135">
    <property type="component" value="Unassembled WGS sequence"/>
</dbReference>
<dbReference type="PANTHER" id="PTHR35580">
    <property type="entry name" value="CELL SURFACE GLYCOPROTEIN (S-LAYER PROTEIN)-LIKE PROTEIN"/>
    <property type="match status" value="1"/>
</dbReference>
<comment type="caution">
    <text evidence="3">The sequence shown here is derived from an EMBL/GenBank/DDBJ whole genome shotgun (WGS) entry which is preliminary data.</text>
</comment>
<sequence>MKQIFLHLFFLSLFISAINNCYAQKVLFATKAGSNSSGSTGDEANSIAVDEEGNVYLTGTILAGSSGAVFGEGEANETTLFINGSFVAKYDNVGKLIWVQQAGASNNSITSYAIDVDDNQNVYISGSFFQEATFGLGQVNETTLSGASGEIFIAKYDKDGNLNWAKGIGGENDDNPGGQGLVVDKNGYVYVTGAFWGTVIFGKGEANETILEGQNTDIFISKYAPDGTLLWVKSAGGANFDSGKNIDIDNNGYVYVTGNYFDEATFGGGLSNETVLNDGNESSFIAKYDNDGIFIWAIEPFSSGVGDVSGDIKVDESGDVIFTGSFFGSITLGSGSDNETQLTGTGLDEIILAKYNSSGEFIWAKTGISSSDDRGIGLDIDSLSNIFVTGYFGDEIQFGANERNDSTIANLGSGDIFLAKFSTDGEFIWVTSAGSTDWEQGSDVALDKFGNAHLAGFYRGDIVFGDNEANETTLPSNGFNEIYLSKFEKSFNTEPEFEIVGSRVFQEDFSGTQVLEMSQLNTPSEETGQAVSYTISPDNSDLFEFTFDQSTGRLEITSLQDKFGEQSFTITADDGAKENYSYTEVLIITIDPVNDAPYITGLARELTTQTNTSLEISLADLLVTDVDNNFPEDFTLKVMEGENFTVSQNEINPEIDFIGSLSVPVTVNDGELESDNFIVNIEVTEVVGTNIEFTSKDFAVYPNPVIESVTIVLRNNAEPYGVRIFTPQGILLHSSNHRGEKEKSINLHFLRDGIYILQVTKKNKVETVKLQKK</sequence>
<dbReference type="InterPro" id="IPR002126">
    <property type="entry name" value="Cadherin-like_dom"/>
</dbReference>
<dbReference type="STRING" id="1237149.C900_01965"/>
<feature type="domain" description="Cadherin" evidence="2">
    <location>
        <begin position="511"/>
        <end position="599"/>
    </location>
</feature>
<dbReference type="eggNOG" id="COG1520">
    <property type="taxonomic scope" value="Bacteria"/>
</dbReference>
<gene>
    <name evidence="3" type="ORF">C900_01965</name>
</gene>
<dbReference type="GO" id="GO:0016020">
    <property type="term" value="C:membrane"/>
    <property type="evidence" value="ECO:0007669"/>
    <property type="project" value="InterPro"/>
</dbReference>
<dbReference type="PANTHER" id="PTHR35580:SF1">
    <property type="entry name" value="PHYTASE-LIKE DOMAIN-CONTAINING PROTEIN"/>
    <property type="match status" value="1"/>
</dbReference>
<dbReference type="OrthoDB" id="610424at2"/>
<dbReference type="AlphaFoldDB" id="L8JSZ3"/>
<dbReference type="GO" id="GO:0005509">
    <property type="term" value="F:calcium ion binding"/>
    <property type="evidence" value="ECO:0007669"/>
    <property type="project" value="InterPro"/>
</dbReference>
<reference evidence="3 4" key="1">
    <citation type="submission" date="2012-12" db="EMBL/GenBank/DDBJ databases">
        <title>Genome assembly of Fulvivirga imtechensis AK7.</title>
        <authorList>
            <person name="Nupur N."/>
            <person name="Khatri I."/>
            <person name="Kumar R."/>
            <person name="Subramanian S."/>
            <person name="Pinnaka A."/>
        </authorList>
    </citation>
    <scope>NUCLEOTIDE SEQUENCE [LARGE SCALE GENOMIC DNA]</scope>
    <source>
        <strain evidence="3 4">AK7</strain>
    </source>
</reference>